<proteinExistence type="predicted"/>
<dbReference type="AlphaFoldDB" id="A0A975WBS6"/>
<organism evidence="1 2">
    <name type="scientific">Marinovum algicola</name>
    <dbReference type="NCBI Taxonomy" id="42444"/>
    <lineage>
        <taxon>Bacteria</taxon>
        <taxon>Pseudomonadati</taxon>
        <taxon>Pseudomonadota</taxon>
        <taxon>Alphaproteobacteria</taxon>
        <taxon>Rhodobacterales</taxon>
        <taxon>Roseobacteraceae</taxon>
        <taxon>Marinovum</taxon>
    </lineage>
</organism>
<name>A0A975WBS6_9RHOB</name>
<dbReference type="Proteomes" id="UP000182932">
    <property type="component" value="Unassembled WGS sequence"/>
</dbReference>
<reference evidence="1 2" key="1">
    <citation type="submission" date="2016-10" db="EMBL/GenBank/DDBJ databases">
        <authorList>
            <person name="Varghese N."/>
            <person name="Submissions S."/>
        </authorList>
    </citation>
    <scope>NUCLEOTIDE SEQUENCE [LARGE SCALE GENOMIC DNA]</scope>
    <source>
        <strain evidence="1 2">FF3</strain>
    </source>
</reference>
<evidence type="ECO:0000313" key="2">
    <source>
        <dbReference type="Proteomes" id="UP000182932"/>
    </source>
</evidence>
<protein>
    <submittedName>
        <fullName evidence="1">Uncharacterized protein</fullName>
    </submittedName>
</protein>
<evidence type="ECO:0000313" key="1">
    <source>
        <dbReference type="EMBL" id="SEJ81772.1"/>
    </source>
</evidence>
<dbReference type="RefSeq" id="WP_074837311.1">
    <property type="nucleotide sequence ID" value="NZ_FNYY01000011.1"/>
</dbReference>
<keyword evidence="2" id="KW-1185">Reference proteome</keyword>
<comment type="caution">
    <text evidence="1">The sequence shown here is derived from an EMBL/GenBank/DDBJ whole genome shotgun (WGS) entry which is preliminary data.</text>
</comment>
<accession>A0A975WBS6</accession>
<gene>
    <name evidence="1" type="ORF">SAMN04487940_11115</name>
</gene>
<sequence>MPRIHVVDVPEFRPVVDSAKARASDGYRVIGPRKGYFTIEKAGEMSFNRKDMKLPPAIWYGIFTGGLNGEISSFGREVVTIIGTNQPL</sequence>
<dbReference type="GeneID" id="80821477"/>
<dbReference type="EMBL" id="FNYY01000011">
    <property type="protein sequence ID" value="SEJ81772.1"/>
    <property type="molecule type" value="Genomic_DNA"/>
</dbReference>